<evidence type="ECO:0000256" key="1">
    <source>
        <dbReference type="ARBA" id="ARBA00008069"/>
    </source>
</evidence>
<sequence length="475" mass="50790">MLRDLKERLAAGASAEEMVSSLFEKIKRSQLNAYSNLSEDLALEEARKFDLAPCSGLLAGIPIAIKSSISTRGIETNCSSRILSGYIPPYDAHVIERLKEEGAIIIGKTNMDEFAMGSSTETSCFGPTRNPWDLDRVPGGSSGGSAAAVAAGEAPCALGSDTGGSIRCPASFCGIVGLKPTYGLVSRYGLVSYANSLEQIGPLALNVDDAALVLDVIAGQDLRDSTSVKSEGGYLAGLEGGVEGIVCGVPKEYFGEGVDPLVEKSVWEAISKLEELGASWKMVSLPYTKYALAAYYIIAMSEASSNLARFDGLRYGLRLGPDKDWHSTFSEIRAAGFGPEVKRRILIGTYALSAGYYGRYYLKALKARTLIKEDFERALSAGGADVLVTPTMPFPAFKIGERVEDPLSLYMADVFTVPINLAGVPAISLSCGFARGLPIGLQIIGRHFDEKVVLRTAKAYEDATPYHETVPKEVV</sequence>
<dbReference type="Gene3D" id="3.90.1300.10">
    <property type="entry name" value="Amidase signature (AS) domain"/>
    <property type="match status" value="1"/>
</dbReference>
<keyword evidence="4 7" id="KW-0067">ATP-binding</keyword>
<evidence type="ECO:0000256" key="7">
    <source>
        <dbReference type="HAMAP-Rule" id="MF_00120"/>
    </source>
</evidence>
<dbReference type="HAMAP" id="MF_00120">
    <property type="entry name" value="GatA"/>
    <property type="match status" value="1"/>
</dbReference>
<gene>
    <name evidence="7 9" type="primary">gatA</name>
    <name evidence="9" type="ORF">P0O24_02140</name>
</gene>
<evidence type="ECO:0000313" key="10">
    <source>
        <dbReference type="Proteomes" id="UP001215956"/>
    </source>
</evidence>
<comment type="caution">
    <text evidence="9">The sequence shown here is derived from an EMBL/GenBank/DDBJ whole genome shotgun (WGS) entry which is preliminary data.</text>
</comment>
<dbReference type="InterPro" id="IPR036928">
    <property type="entry name" value="AS_sf"/>
</dbReference>
<keyword evidence="3 7" id="KW-0547">Nucleotide-binding</keyword>
<keyword evidence="5 7" id="KW-0648">Protein biosynthesis</keyword>
<reference evidence="9 10" key="1">
    <citation type="submission" date="2023-03" db="EMBL/GenBank/DDBJ databases">
        <title>Whole genome sequencing of Methanotrichaceae archaeon M04Ac.</title>
        <authorList>
            <person name="Khomyakova M.A."/>
            <person name="Merkel A.Y."/>
            <person name="Slobodkin A.I."/>
        </authorList>
    </citation>
    <scope>NUCLEOTIDE SEQUENCE [LARGE SCALE GENOMIC DNA]</scope>
    <source>
        <strain evidence="9 10">M04Ac</strain>
    </source>
</reference>
<evidence type="ECO:0000259" key="8">
    <source>
        <dbReference type="Pfam" id="PF01425"/>
    </source>
</evidence>
<feature type="active site" description="Acyl-ester intermediate" evidence="7">
    <location>
        <position position="165"/>
    </location>
</feature>
<dbReference type="InterPro" id="IPR020556">
    <property type="entry name" value="Amidase_CS"/>
</dbReference>
<dbReference type="InterPro" id="IPR000120">
    <property type="entry name" value="Amidase"/>
</dbReference>
<feature type="domain" description="Amidase" evidence="8">
    <location>
        <begin position="17"/>
        <end position="454"/>
    </location>
</feature>
<dbReference type="EC" id="6.3.5.7" evidence="7"/>
<accession>A0ABT5XCE1</accession>
<name>A0ABT5XCE1_9EURY</name>
<feature type="active site" description="Charge relay system" evidence="7">
    <location>
        <position position="66"/>
    </location>
</feature>
<evidence type="ECO:0000256" key="3">
    <source>
        <dbReference type="ARBA" id="ARBA00022741"/>
    </source>
</evidence>
<comment type="subunit">
    <text evidence="7">Heterotrimer of A, B and C subunits.</text>
</comment>
<feature type="active site" description="Charge relay system" evidence="7">
    <location>
        <position position="141"/>
    </location>
</feature>
<dbReference type="PANTHER" id="PTHR11895:SF7">
    <property type="entry name" value="GLUTAMYL-TRNA(GLN) AMIDOTRANSFERASE SUBUNIT A, MITOCHONDRIAL"/>
    <property type="match status" value="1"/>
</dbReference>
<comment type="catalytic activity">
    <reaction evidence="6 7">
        <text>L-glutamyl-tRNA(Gln) + L-glutamine + ATP + H2O = L-glutaminyl-tRNA(Gln) + L-glutamate + ADP + phosphate + H(+)</text>
        <dbReference type="Rhea" id="RHEA:17521"/>
        <dbReference type="Rhea" id="RHEA-COMP:9681"/>
        <dbReference type="Rhea" id="RHEA-COMP:9684"/>
        <dbReference type="ChEBI" id="CHEBI:15377"/>
        <dbReference type="ChEBI" id="CHEBI:15378"/>
        <dbReference type="ChEBI" id="CHEBI:29985"/>
        <dbReference type="ChEBI" id="CHEBI:30616"/>
        <dbReference type="ChEBI" id="CHEBI:43474"/>
        <dbReference type="ChEBI" id="CHEBI:58359"/>
        <dbReference type="ChEBI" id="CHEBI:78520"/>
        <dbReference type="ChEBI" id="CHEBI:78521"/>
        <dbReference type="ChEBI" id="CHEBI:456216"/>
        <dbReference type="EC" id="6.3.5.7"/>
    </reaction>
</comment>
<dbReference type="Proteomes" id="UP001215956">
    <property type="component" value="Unassembled WGS sequence"/>
</dbReference>
<protein>
    <recommendedName>
        <fullName evidence="7">Glutamyl-tRNA(Gln) amidotransferase subunit A</fullName>
        <shortName evidence="7">Glu-ADT subunit A</shortName>
        <ecNumber evidence="7">6.3.5.7</ecNumber>
    </recommendedName>
</protein>
<evidence type="ECO:0000313" key="9">
    <source>
        <dbReference type="EMBL" id="MDF0592381.1"/>
    </source>
</evidence>
<dbReference type="RefSeq" id="WP_316968090.1">
    <property type="nucleotide sequence ID" value="NZ_JARFPL010000004.1"/>
</dbReference>
<evidence type="ECO:0000256" key="2">
    <source>
        <dbReference type="ARBA" id="ARBA00022598"/>
    </source>
</evidence>
<keyword evidence="10" id="KW-1185">Reference proteome</keyword>
<keyword evidence="2 7" id="KW-0436">Ligase</keyword>
<dbReference type="InterPro" id="IPR023631">
    <property type="entry name" value="Amidase_dom"/>
</dbReference>
<dbReference type="EMBL" id="JARFPL010000004">
    <property type="protein sequence ID" value="MDF0592381.1"/>
    <property type="molecule type" value="Genomic_DNA"/>
</dbReference>
<evidence type="ECO:0000256" key="5">
    <source>
        <dbReference type="ARBA" id="ARBA00022917"/>
    </source>
</evidence>
<dbReference type="NCBIfam" id="TIGR00132">
    <property type="entry name" value="gatA"/>
    <property type="match status" value="1"/>
</dbReference>
<organism evidence="9 10">
    <name type="scientific">Candidatus Methanocrinis alkalitolerans</name>
    <dbReference type="NCBI Taxonomy" id="3033395"/>
    <lineage>
        <taxon>Archaea</taxon>
        <taxon>Methanobacteriati</taxon>
        <taxon>Methanobacteriota</taxon>
        <taxon>Stenosarchaea group</taxon>
        <taxon>Methanomicrobia</taxon>
        <taxon>Methanotrichales</taxon>
        <taxon>Methanotrichaceae</taxon>
        <taxon>Methanocrinis</taxon>
    </lineage>
</organism>
<dbReference type="InterPro" id="IPR004412">
    <property type="entry name" value="GatA"/>
</dbReference>
<dbReference type="SUPFAM" id="SSF75304">
    <property type="entry name" value="Amidase signature (AS) enzymes"/>
    <property type="match status" value="1"/>
</dbReference>
<dbReference type="Pfam" id="PF01425">
    <property type="entry name" value="Amidase"/>
    <property type="match status" value="1"/>
</dbReference>
<proteinExistence type="inferred from homology"/>
<comment type="function">
    <text evidence="7">Allows the formation of correctly charged Gln-tRNA(Gln) through the transamidation of misacylated Glu-tRNA(Gln) in organisms which lack glutaminyl-tRNA synthetase. The reaction takes place in the presence of glutamine and ATP through an activated gamma-phospho-Glu-tRNA(Gln).</text>
</comment>
<dbReference type="PROSITE" id="PS00571">
    <property type="entry name" value="AMIDASES"/>
    <property type="match status" value="1"/>
</dbReference>
<comment type="similarity">
    <text evidence="1 7">Belongs to the amidase family. GatA subfamily.</text>
</comment>
<evidence type="ECO:0000256" key="6">
    <source>
        <dbReference type="ARBA" id="ARBA00047407"/>
    </source>
</evidence>
<dbReference type="PANTHER" id="PTHR11895">
    <property type="entry name" value="TRANSAMIDASE"/>
    <property type="match status" value="1"/>
</dbReference>
<evidence type="ECO:0000256" key="4">
    <source>
        <dbReference type="ARBA" id="ARBA00022840"/>
    </source>
</evidence>